<dbReference type="UniPathway" id="UPA00124"/>
<reference evidence="9 10" key="2">
    <citation type="journal article" date="2011" name="Stand. Genomic Sci.">
        <title>Complete genome sequence of Isosphaera pallida type strain (IS1B).</title>
        <authorList>
            <consortium name="US DOE Joint Genome Institute (JGI-PGF)"/>
            <person name="Goker M."/>
            <person name="Cleland D."/>
            <person name="Saunders E."/>
            <person name="Lapidus A."/>
            <person name="Nolan M."/>
            <person name="Lucas S."/>
            <person name="Hammon N."/>
            <person name="Deshpande S."/>
            <person name="Cheng J.F."/>
            <person name="Tapia R."/>
            <person name="Han C."/>
            <person name="Goodwin L."/>
            <person name="Pitluck S."/>
            <person name="Liolios K."/>
            <person name="Pagani I."/>
            <person name="Ivanova N."/>
            <person name="Mavromatis K."/>
            <person name="Pati A."/>
            <person name="Chen A."/>
            <person name="Palaniappan K."/>
            <person name="Land M."/>
            <person name="Hauser L."/>
            <person name="Chang Y.J."/>
            <person name="Jeffries C.D."/>
            <person name="Detter J.C."/>
            <person name="Beck B."/>
            <person name="Woyke T."/>
            <person name="Bristow J."/>
            <person name="Eisen J.A."/>
            <person name="Markowitz V."/>
            <person name="Hugenholtz P."/>
            <person name="Kyrpides N.C."/>
            <person name="Klenk H.P."/>
        </authorList>
    </citation>
    <scope>NUCLEOTIDE SEQUENCE [LARGE SCALE GENOMIC DNA]</scope>
    <source>
        <strain evidence="10">ATCC 43644 / DSM 9630 / IS1B</strain>
    </source>
</reference>
<dbReference type="PANTHER" id="PTHR21047">
    <property type="entry name" value="DTDP-6-DEOXY-D-GLUCOSE-3,5 EPIMERASE"/>
    <property type="match status" value="1"/>
</dbReference>
<comment type="pathway">
    <text evidence="7">Carbohydrate biosynthesis; dTDP-L-rhamnose biosynthesis.</text>
</comment>
<comment type="similarity">
    <text evidence="7">Belongs to the dTDP-4-dehydrorhamnose 3,5-epimerase family.</text>
</comment>
<feature type="site" description="Participates in a stacking interaction with the thymidine ring of dTDP-4-oxo-6-deoxyglucose" evidence="6">
    <location>
        <position position="137"/>
    </location>
</feature>
<name>E8QY47_ISOPI</name>
<dbReference type="KEGG" id="ipa:Isop_1452"/>
<dbReference type="Gene3D" id="2.60.120.10">
    <property type="entry name" value="Jelly Rolls"/>
    <property type="match status" value="1"/>
</dbReference>
<dbReference type="GO" id="GO:0005829">
    <property type="term" value="C:cytosol"/>
    <property type="evidence" value="ECO:0007669"/>
    <property type="project" value="TreeGrafter"/>
</dbReference>
<sequence>MNVEPTALPEVLRITPRVFYDDRGRFQELWNHERYAQAGLPVCFVQDNLSWSRPGVLRGLHFQNPAAQGKLVMVLSGAIFDVAVDVRIGSPTYGQWVGEHLSSENSLQLFIPQGFAHGFAVLGDQPALVAYKCTHPYRPDCERALVWNDADLAIAWPDEVVEPILNPKDRAASTLRQLERSPGALPQYDASPVRQVRSA</sequence>
<dbReference type="AlphaFoldDB" id="E8QY47"/>
<evidence type="ECO:0000256" key="5">
    <source>
        <dbReference type="PIRSR" id="PIRSR600888-1"/>
    </source>
</evidence>
<feature type="active site" description="Proton acceptor" evidence="5">
    <location>
        <position position="61"/>
    </location>
</feature>
<dbReference type="InParanoid" id="E8QY47"/>
<dbReference type="InterPro" id="IPR014710">
    <property type="entry name" value="RmlC-like_jellyroll"/>
</dbReference>
<comment type="catalytic activity">
    <reaction evidence="1 7">
        <text>dTDP-4-dehydro-6-deoxy-alpha-D-glucose = dTDP-4-dehydro-beta-L-rhamnose</text>
        <dbReference type="Rhea" id="RHEA:16969"/>
        <dbReference type="ChEBI" id="CHEBI:57649"/>
        <dbReference type="ChEBI" id="CHEBI:62830"/>
        <dbReference type="EC" id="5.1.3.13"/>
    </reaction>
</comment>
<evidence type="ECO:0000256" key="4">
    <source>
        <dbReference type="ARBA" id="ARBA00019595"/>
    </source>
</evidence>
<evidence type="ECO:0000313" key="9">
    <source>
        <dbReference type="EMBL" id="ADV62037.1"/>
    </source>
</evidence>
<dbReference type="CDD" id="cd00438">
    <property type="entry name" value="cupin_RmlC"/>
    <property type="match status" value="1"/>
</dbReference>
<keyword evidence="7 9" id="KW-0413">Isomerase</keyword>
<accession>E8QY47</accession>
<dbReference type="GO" id="GO:0000271">
    <property type="term" value="P:polysaccharide biosynthetic process"/>
    <property type="evidence" value="ECO:0007669"/>
    <property type="project" value="TreeGrafter"/>
</dbReference>
<gene>
    <name evidence="9" type="ordered locus">Isop_1452</name>
</gene>
<evidence type="ECO:0000256" key="1">
    <source>
        <dbReference type="ARBA" id="ARBA00001298"/>
    </source>
</evidence>
<feature type="active site" description="Proton donor" evidence="5">
    <location>
        <position position="131"/>
    </location>
</feature>
<dbReference type="GO" id="GO:0008830">
    <property type="term" value="F:dTDP-4-dehydrorhamnose 3,5-epimerase activity"/>
    <property type="evidence" value="ECO:0007669"/>
    <property type="project" value="UniProtKB-UniRule"/>
</dbReference>
<proteinExistence type="inferred from homology"/>
<dbReference type="SUPFAM" id="SSF51182">
    <property type="entry name" value="RmlC-like cupins"/>
    <property type="match status" value="1"/>
</dbReference>
<feature type="region of interest" description="Disordered" evidence="8">
    <location>
        <begin position="180"/>
        <end position="199"/>
    </location>
</feature>
<evidence type="ECO:0000256" key="6">
    <source>
        <dbReference type="PIRSR" id="PIRSR600888-3"/>
    </source>
</evidence>
<dbReference type="InterPro" id="IPR011051">
    <property type="entry name" value="RmlC_Cupin_sf"/>
</dbReference>
<keyword evidence="10" id="KW-1185">Reference proteome</keyword>
<dbReference type="EC" id="5.1.3.13" evidence="3 7"/>
<evidence type="ECO:0000256" key="8">
    <source>
        <dbReference type="SAM" id="MobiDB-lite"/>
    </source>
</evidence>
<dbReference type="InterPro" id="IPR000888">
    <property type="entry name" value="RmlC-like"/>
</dbReference>
<dbReference type="GO" id="GO:0019305">
    <property type="term" value="P:dTDP-rhamnose biosynthetic process"/>
    <property type="evidence" value="ECO:0007669"/>
    <property type="project" value="UniProtKB-UniRule"/>
</dbReference>
<evidence type="ECO:0000313" key="10">
    <source>
        <dbReference type="Proteomes" id="UP000008631"/>
    </source>
</evidence>
<dbReference type="Pfam" id="PF00908">
    <property type="entry name" value="dTDP_sugar_isom"/>
    <property type="match status" value="1"/>
</dbReference>
<comment type="subunit">
    <text evidence="7">Homodimer.</text>
</comment>
<dbReference type="PANTHER" id="PTHR21047:SF2">
    <property type="entry name" value="THYMIDINE DIPHOSPHO-4-KETO-RHAMNOSE 3,5-EPIMERASE"/>
    <property type="match status" value="1"/>
</dbReference>
<dbReference type="RefSeq" id="WP_013564325.1">
    <property type="nucleotide sequence ID" value="NC_014962.1"/>
</dbReference>
<evidence type="ECO:0000256" key="2">
    <source>
        <dbReference type="ARBA" id="ARBA00001997"/>
    </source>
</evidence>
<dbReference type="HOGENOM" id="CLU_090940_1_1_0"/>
<comment type="function">
    <text evidence="2 7">Catalyzes the epimerization of the C3' and C5'positions of dTDP-6-deoxy-D-xylo-4-hexulose, forming dTDP-6-deoxy-L-lyxo-4-hexulose.</text>
</comment>
<dbReference type="OrthoDB" id="9800680at2"/>
<evidence type="ECO:0000256" key="3">
    <source>
        <dbReference type="ARBA" id="ARBA00012098"/>
    </source>
</evidence>
<dbReference type="FunCoup" id="E8QY47">
    <property type="interactions" value="287"/>
</dbReference>
<dbReference type="Proteomes" id="UP000008631">
    <property type="component" value="Chromosome"/>
</dbReference>
<dbReference type="NCBIfam" id="TIGR01221">
    <property type="entry name" value="rmlC"/>
    <property type="match status" value="1"/>
</dbReference>
<dbReference type="eggNOG" id="COG1898">
    <property type="taxonomic scope" value="Bacteria"/>
</dbReference>
<reference key="1">
    <citation type="submission" date="2010-11" db="EMBL/GenBank/DDBJ databases">
        <title>The complete sequence of chromosome of Isophaera pallida ATCC 43644.</title>
        <authorList>
            <consortium name="US DOE Joint Genome Institute (JGI-PGF)"/>
            <person name="Lucas S."/>
            <person name="Copeland A."/>
            <person name="Lapidus A."/>
            <person name="Bruce D."/>
            <person name="Goodwin L."/>
            <person name="Pitluck S."/>
            <person name="Kyrpides N."/>
            <person name="Mavromatis K."/>
            <person name="Pagani I."/>
            <person name="Ivanova N."/>
            <person name="Saunders E."/>
            <person name="Brettin T."/>
            <person name="Detter J.C."/>
            <person name="Han C."/>
            <person name="Tapia R."/>
            <person name="Land M."/>
            <person name="Hauser L."/>
            <person name="Markowitz V."/>
            <person name="Cheng J.-F."/>
            <person name="Hugenholtz P."/>
            <person name="Woyke T."/>
            <person name="Wu D."/>
            <person name="Eisen J.A."/>
        </authorList>
    </citation>
    <scope>NUCLEOTIDE SEQUENCE</scope>
    <source>
        <strain>ATCC 43644</strain>
    </source>
</reference>
<dbReference type="STRING" id="575540.Isop_1452"/>
<organism evidence="9 10">
    <name type="scientific">Isosphaera pallida (strain ATCC 43644 / DSM 9630 / IS1B)</name>
    <dbReference type="NCBI Taxonomy" id="575540"/>
    <lineage>
        <taxon>Bacteria</taxon>
        <taxon>Pseudomonadati</taxon>
        <taxon>Planctomycetota</taxon>
        <taxon>Planctomycetia</taxon>
        <taxon>Isosphaerales</taxon>
        <taxon>Isosphaeraceae</taxon>
        <taxon>Isosphaera</taxon>
    </lineage>
</organism>
<dbReference type="EMBL" id="CP002353">
    <property type="protein sequence ID" value="ADV62037.1"/>
    <property type="molecule type" value="Genomic_DNA"/>
</dbReference>
<evidence type="ECO:0000256" key="7">
    <source>
        <dbReference type="RuleBase" id="RU364069"/>
    </source>
</evidence>
<protein>
    <recommendedName>
        <fullName evidence="4 7">dTDP-4-dehydrorhamnose 3,5-epimerase</fullName>
        <ecNumber evidence="3 7">5.1.3.13</ecNumber>
    </recommendedName>
    <alternativeName>
        <fullName evidence="7">Thymidine diphospho-4-keto-rhamnose 3,5-epimerase</fullName>
    </alternativeName>
</protein>